<accession>A0ABV0FXN1</accession>
<organism evidence="5 6">
    <name type="scientific">Roseateles paludis</name>
    <dbReference type="NCBI Taxonomy" id="3145238"/>
    <lineage>
        <taxon>Bacteria</taxon>
        <taxon>Pseudomonadati</taxon>
        <taxon>Pseudomonadota</taxon>
        <taxon>Betaproteobacteria</taxon>
        <taxon>Burkholderiales</taxon>
        <taxon>Sphaerotilaceae</taxon>
        <taxon>Roseateles</taxon>
    </lineage>
</organism>
<evidence type="ECO:0000313" key="6">
    <source>
        <dbReference type="Proteomes" id="UP001495147"/>
    </source>
</evidence>
<dbReference type="PANTHER" id="PTHR23222:SF0">
    <property type="entry name" value="PROHIBITIN 1"/>
    <property type="match status" value="1"/>
</dbReference>
<feature type="transmembrane region" description="Helical" evidence="3">
    <location>
        <begin position="21"/>
        <end position="41"/>
    </location>
</feature>
<keyword evidence="3" id="KW-0472">Membrane</keyword>
<evidence type="ECO:0000256" key="3">
    <source>
        <dbReference type="SAM" id="Phobius"/>
    </source>
</evidence>
<feature type="coiled-coil region" evidence="2">
    <location>
        <begin position="200"/>
        <end position="245"/>
    </location>
</feature>
<dbReference type="InterPro" id="IPR036013">
    <property type="entry name" value="Band_7/SPFH_dom_sf"/>
</dbReference>
<dbReference type="CDD" id="cd03401">
    <property type="entry name" value="SPFH_prohibitin"/>
    <property type="match status" value="1"/>
</dbReference>
<dbReference type="Proteomes" id="UP001495147">
    <property type="component" value="Unassembled WGS sequence"/>
</dbReference>
<comment type="subcellular location">
    <subcellularLocation>
        <location evidence="1">Membrane</location>
        <topology evidence="1">Single-pass membrane protein</topology>
    </subcellularLocation>
</comment>
<dbReference type="EMBL" id="JBDPZD010000001">
    <property type="protein sequence ID" value="MEO3689859.1"/>
    <property type="molecule type" value="Genomic_DNA"/>
</dbReference>
<dbReference type="SMART" id="SM00244">
    <property type="entry name" value="PHB"/>
    <property type="match status" value="1"/>
</dbReference>
<protein>
    <submittedName>
        <fullName evidence="5">Prohibitin family protein</fullName>
    </submittedName>
</protein>
<evidence type="ECO:0000313" key="5">
    <source>
        <dbReference type="EMBL" id="MEO3689859.1"/>
    </source>
</evidence>
<keyword evidence="6" id="KW-1185">Reference proteome</keyword>
<evidence type="ECO:0000256" key="2">
    <source>
        <dbReference type="SAM" id="Coils"/>
    </source>
</evidence>
<keyword evidence="2" id="KW-0175">Coiled coil</keyword>
<dbReference type="InterPro" id="IPR000163">
    <property type="entry name" value="Prohibitin"/>
</dbReference>
<dbReference type="Pfam" id="PF01145">
    <property type="entry name" value="Band_7"/>
    <property type="match status" value="1"/>
</dbReference>
<evidence type="ECO:0000256" key="1">
    <source>
        <dbReference type="ARBA" id="ARBA00004167"/>
    </source>
</evidence>
<gene>
    <name evidence="5" type="ORF">ABDJ85_00160</name>
</gene>
<reference evidence="5 6" key="1">
    <citation type="submission" date="2024-05" db="EMBL/GenBank/DDBJ databases">
        <title>Roseateles sp. DJS-2-20 16S ribosomal RNA gene Genome sequencing and assembly.</title>
        <authorList>
            <person name="Woo H."/>
        </authorList>
    </citation>
    <scope>NUCLEOTIDE SEQUENCE [LARGE SCALE GENOMIC DNA]</scope>
    <source>
        <strain evidence="5 6">DJS-2-20</strain>
    </source>
</reference>
<dbReference type="Gene3D" id="3.30.479.30">
    <property type="entry name" value="Band 7 domain"/>
    <property type="match status" value="1"/>
</dbReference>
<dbReference type="InterPro" id="IPR001107">
    <property type="entry name" value="Band_7"/>
</dbReference>
<keyword evidence="3" id="KW-0812">Transmembrane</keyword>
<name>A0ABV0FXN1_9BURK</name>
<keyword evidence="3" id="KW-1133">Transmembrane helix</keyword>
<comment type="caution">
    <text evidence="5">The sequence shown here is derived from an EMBL/GenBank/DDBJ whole genome shotgun (WGS) entry which is preliminary data.</text>
</comment>
<evidence type="ECO:0000259" key="4">
    <source>
        <dbReference type="SMART" id="SM00244"/>
    </source>
</evidence>
<dbReference type="RefSeq" id="WP_347702700.1">
    <property type="nucleotide sequence ID" value="NZ_JBDPZD010000001.1"/>
</dbReference>
<proteinExistence type="predicted"/>
<sequence>MFKSASDTFATPSSPARLGRWVTGGAVGLLGLWVVMGSWFITPPGYSGVVTRAGSVQDTIYDEGLHLKLPIIDSAHAVNTQTLTFQGKGIDAGTRDLQSVTAEVAVVYSVDKPDVKEVYRNYRDVETLQARALQPVIEEAFKAAASQHTAEQLITQRQSVRDKLLASIRTGLQPHFVTVKDMNITNFSFSKGFAQAVEAKVTAEQQAKKAEHDLARIKTEGEQRVATAKAEAEAIRAQAEAINKQGGAEYVQLKWIDKWDGKLPTTQLGGSTTALMQLPK</sequence>
<dbReference type="PANTHER" id="PTHR23222">
    <property type="entry name" value="PROHIBITIN"/>
    <property type="match status" value="1"/>
</dbReference>
<dbReference type="SUPFAM" id="SSF117892">
    <property type="entry name" value="Band 7/SPFH domain"/>
    <property type="match status" value="1"/>
</dbReference>
<dbReference type="PRINTS" id="PR00679">
    <property type="entry name" value="PROHIBITIN"/>
</dbReference>
<feature type="domain" description="Band 7" evidence="4">
    <location>
        <begin position="37"/>
        <end position="201"/>
    </location>
</feature>